<dbReference type="GeneID" id="87925492"/>
<protein>
    <submittedName>
        <fullName evidence="2">Uncharacterized protein</fullName>
    </submittedName>
</protein>
<organism evidence="2 3">
    <name type="scientific">Podospora pseudopauciseta</name>
    <dbReference type="NCBI Taxonomy" id="2093780"/>
    <lineage>
        <taxon>Eukaryota</taxon>
        <taxon>Fungi</taxon>
        <taxon>Dikarya</taxon>
        <taxon>Ascomycota</taxon>
        <taxon>Pezizomycotina</taxon>
        <taxon>Sordariomycetes</taxon>
        <taxon>Sordariomycetidae</taxon>
        <taxon>Sordariales</taxon>
        <taxon>Podosporaceae</taxon>
        <taxon>Podospora</taxon>
    </lineage>
</organism>
<keyword evidence="3" id="KW-1185">Reference proteome</keyword>
<accession>A0ABR0HMS7</accession>
<dbReference type="Proteomes" id="UP001326199">
    <property type="component" value="Unassembled WGS sequence"/>
</dbReference>
<gene>
    <name evidence="2" type="ORF">QC763_0030460</name>
</gene>
<evidence type="ECO:0000256" key="1">
    <source>
        <dbReference type="SAM" id="MobiDB-lite"/>
    </source>
</evidence>
<feature type="region of interest" description="Disordered" evidence="1">
    <location>
        <begin position="84"/>
        <end position="110"/>
    </location>
</feature>
<dbReference type="EMBL" id="JAFFHB010000002">
    <property type="protein sequence ID" value="KAK4669240.1"/>
    <property type="molecule type" value="Genomic_DNA"/>
</dbReference>
<dbReference type="RefSeq" id="XP_062767911.1">
    <property type="nucleotide sequence ID" value="XM_062905513.1"/>
</dbReference>
<feature type="compositionally biased region" description="Low complexity" evidence="1">
    <location>
        <begin position="88"/>
        <end position="110"/>
    </location>
</feature>
<reference evidence="2 3" key="1">
    <citation type="journal article" date="2023" name="bioRxiv">
        <title>High-quality genome assemblies of four members of thePodospora anserinaspecies complex.</title>
        <authorList>
            <person name="Ament-Velasquez S.L."/>
            <person name="Vogan A.A."/>
            <person name="Wallerman O."/>
            <person name="Hartmann F."/>
            <person name="Gautier V."/>
            <person name="Silar P."/>
            <person name="Giraud T."/>
            <person name="Johannesson H."/>
        </authorList>
    </citation>
    <scope>NUCLEOTIDE SEQUENCE [LARGE SCALE GENOMIC DNA]</scope>
    <source>
        <strain evidence="2 3">CBS 411.78</strain>
    </source>
</reference>
<name>A0ABR0HMS7_9PEZI</name>
<evidence type="ECO:0000313" key="2">
    <source>
        <dbReference type="EMBL" id="KAK4669240.1"/>
    </source>
</evidence>
<evidence type="ECO:0000313" key="3">
    <source>
        <dbReference type="Proteomes" id="UP001326199"/>
    </source>
</evidence>
<comment type="caution">
    <text evidence="2">The sequence shown here is derived from an EMBL/GenBank/DDBJ whole genome shotgun (WGS) entry which is preliminary data.</text>
</comment>
<sequence length="213" mass="23230">MVAATMVAYLRHSPDSHSSLRFCTTSGNGLQAGFNFHSGILSVTDSARFDRIDVVGHLPSELRNMKLFSLLGAFMASSLVAAGRPEPETTTTRIKPTYTPPYTETTTTHTWNRPTKTETEYKTKIYVKPSVYTETETEYRTKHHHKTVVSVQSVQSIYTPHTKPHHTDTVTIIGSKTYPVYVPTETPAVTAGAAGKQAAGAMVVLGGVAAFLL</sequence>
<proteinExistence type="predicted"/>